<accession>A0A2G0E6W9</accession>
<keyword evidence="1" id="KW-0175">Coiled coil</keyword>
<protein>
    <submittedName>
        <fullName evidence="2">Uncharacterized protein</fullName>
    </submittedName>
</protein>
<sequence length="198" mass="21610">EKTPLEKAFDVLTHIVPFYDCVTGIIEQDIEKAVPSCLIDVALLIPVAGEAVALSTKFGLGVARAIARGGLRSALRNSGHFLPTSGELGKLGVSIVRYIHPGGELITDSSKLMAKGLAKLSTKVRSTEIKNLLEKLEKLEKQTPSISENFVKARLPKNGPEVPVKRVDEHLYVRVTDLQTGNGFGDYYLLKNNQLEVF</sequence>
<evidence type="ECO:0000313" key="2">
    <source>
        <dbReference type="EMBL" id="PHL20201.1"/>
    </source>
</evidence>
<reference evidence="2 3" key="1">
    <citation type="submission" date="2017-10" db="EMBL/GenBank/DDBJ databases">
        <title>Draft genomes of the Enterococcus faecium isolated from human feces before and after Helicobacter pylori eradication therapy.</title>
        <authorList>
            <person name="Prianichniikov N.A."/>
            <person name="Glushchenko O.E."/>
            <person name="Malakhova M.V."/>
        </authorList>
    </citation>
    <scope>NUCLEOTIDE SEQUENCE [LARGE SCALE GENOMIC DNA]</scope>
    <source>
        <strain evidence="2 3">Hp_5-7</strain>
    </source>
</reference>
<proteinExistence type="predicted"/>
<feature type="non-terminal residue" evidence="2">
    <location>
        <position position="198"/>
    </location>
</feature>
<feature type="coiled-coil region" evidence="1">
    <location>
        <begin position="122"/>
        <end position="149"/>
    </location>
</feature>
<comment type="caution">
    <text evidence="2">The sequence shown here is derived from an EMBL/GenBank/DDBJ whole genome shotgun (WGS) entry which is preliminary data.</text>
</comment>
<dbReference type="EMBL" id="PCGC01000285">
    <property type="protein sequence ID" value="PHL20201.1"/>
    <property type="molecule type" value="Genomic_DNA"/>
</dbReference>
<evidence type="ECO:0000256" key="1">
    <source>
        <dbReference type="SAM" id="Coils"/>
    </source>
</evidence>
<gene>
    <name evidence="2" type="ORF">CQR37_15845</name>
</gene>
<evidence type="ECO:0000313" key="3">
    <source>
        <dbReference type="Proteomes" id="UP000224303"/>
    </source>
</evidence>
<organism evidence="2 3">
    <name type="scientific">Enterococcus faecium</name>
    <name type="common">Streptococcus faecium</name>
    <dbReference type="NCBI Taxonomy" id="1352"/>
    <lineage>
        <taxon>Bacteria</taxon>
        <taxon>Bacillati</taxon>
        <taxon>Bacillota</taxon>
        <taxon>Bacilli</taxon>
        <taxon>Lactobacillales</taxon>
        <taxon>Enterococcaceae</taxon>
        <taxon>Enterococcus</taxon>
    </lineage>
</organism>
<dbReference type="AlphaFoldDB" id="A0A2G0E6W9"/>
<name>A0A2G0E6W9_ENTFC</name>
<feature type="non-terminal residue" evidence="2">
    <location>
        <position position="1"/>
    </location>
</feature>
<dbReference type="Proteomes" id="UP000224303">
    <property type="component" value="Unassembled WGS sequence"/>
</dbReference>